<gene>
    <name evidence="2" type="ORF">BU16DRAFT_424399</name>
</gene>
<dbReference type="Gene3D" id="3.30.420.10">
    <property type="entry name" value="Ribonuclease H-like superfamily/Ribonuclease H"/>
    <property type="match status" value="1"/>
</dbReference>
<accession>A0A6A6QST3</accession>
<dbReference type="Proteomes" id="UP000799750">
    <property type="component" value="Unassembled WGS sequence"/>
</dbReference>
<reference evidence="2" key="1">
    <citation type="journal article" date="2020" name="Stud. Mycol.">
        <title>101 Dothideomycetes genomes: a test case for predicting lifestyles and emergence of pathogens.</title>
        <authorList>
            <person name="Haridas S."/>
            <person name="Albert R."/>
            <person name="Binder M."/>
            <person name="Bloem J."/>
            <person name="Labutti K."/>
            <person name="Salamov A."/>
            <person name="Andreopoulos B."/>
            <person name="Baker S."/>
            <person name="Barry K."/>
            <person name="Bills G."/>
            <person name="Bluhm B."/>
            <person name="Cannon C."/>
            <person name="Castanera R."/>
            <person name="Culley D."/>
            <person name="Daum C."/>
            <person name="Ezra D."/>
            <person name="Gonzalez J."/>
            <person name="Henrissat B."/>
            <person name="Kuo A."/>
            <person name="Liang C."/>
            <person name="Lipzen A."/>
            <person name="Lutzoni F."/>
            <person name="Magnuson J."/>
            <person name="Mondo S."/>
            <person name="Nolan M."/>
            <person name="Ohm R."/>
            <person name="Pangilinan J."/>
            <person name="Park H.-J."/>
            <person name="Ramirez L."/>
            <person name="Alfaro M."/>
            <person name="Sun H."/>
            <person name="Tritt A."/>
            <person name="Yoshinaga Y."/>
            <person name="Zwiers L.-H."/>
            <person name="Turgeon B."/>
            <person name="Goodwin S."/>
            <person name="Spatafora J."/>
            <person name="Crous P."/>
            <person name="Grigoriev I."/>
        </authorList>
    </citation>
    <scope>NUCLEOTIDE SEQUENCE</scope>
    <source>
        <strain evidence="2">CBS 269.34</strain>
    </source>
</reference>
<evidence type="ECO:0000313" key="3">
    <source>
        <dbReference type="Proteomes" id="UP000799750"/>
    </source>
</evidence>
<feature type="non-terminal residue" evidence="2">
    <location>
        <position position="1"/>
    </location>
</feature>
<feature type="domain" description="RNase H type-1" evidence="1">
    <location>
        <begin position="1"/>
        <end position="124"/>
    </location>
</feature>
<dbReference type="OrthoDB" id="245563at2759"/>
<protein>
    <recommendedName>
        <fullName evidence="1">RNase H type-1 domain-containing protein</fullName>
    </recommendedName>
</protein>
<dbReference type="EMBL" id="MU004190">
    <property type="protein sequence ID" value="KAF2494803.1"/>
    <property type="molecule type" value="Genomic_DNA"/>
</dbReference>
<dbReference type="GO" id="GO:0003676">
    <property type="term" value="F:nucleic acid binding"/>
    <property type="evidence" value="ECO:0007669"/>
    <property type="project" value="InterPro"/>
</dbReference>
<dbReference type="InterPro" id="IPR012337">
    <property type="entry name" value="RNaseH-like_sf"/>
</dbReference>
<dbReference type="GO" id="GO:0004523">
    <property type="term" value="F:RNA-DNA hybrid ribonuclease activity"/>
    <property type="evidence" value="ECO:0007669"/>
    <property type="project" value="InterPro"/>
</dbReference>
<proteinExistence type="predicted"/>
<dbReference type="InterPro" id="IPR002156">
    <property type="entry name" value="RNaseH_domain"/>
</dbReference>
<feature type="non-terminal residue" evidence="2">
    <location>
        <position position="128"/>
    </location>
</feature>
<keyword evidence="3" id="KW-1185">Reference proteome</keyword>
<dbReference type="SUPFAM" id="SSF53098">
    <property type="entry name" value="Ribonuclease H-like"/>
    <property type="match status" value="1"/>
</dbReference>
<dbReference type="Pfam" id="PF00075">
    <property type="entry name" value="RNase_H"/>
    <property type="match status" value="1"/>
</dbReference>
<dbReference type="InterPro" id="IPR036397">
    <property type="entry name" value="RNaseH_sf"/>
</dbReference>
<dbReference type="PROSITE" id="PS50879">
    <property type="entry name" value="RNASE_H_1"/>
    <property type="match status" value="1"/>
</dbReference>
<name>A0A6A6QST3_9PEZI</name>
<evidence type="ECO:0000313" key="2">
    <source>
        <dbReference type="EMBL" id="KAF2494803.1"/>
    </source>
</evidence>
<dbReference type="AlphaFoldDB" id="A0A6A6QST3"/>
<sequence length="128" mass="14896">FRLEQHGPDGRPYAQTNYRAEIRAALGALEFRDWWTEPWKSIVIATHSQQLVQGITVHVERSARQNWVTDEDVPIANRDLWIALLARINELAQHGVEVSFWWIGWVLDREANQLAKDVAEHGDDVEHY</sequence>
<evidence type="ECO:0000259" key="1">
    <source>
        <dbReference type="PROSITE" id="PS50879"/>
    </source>
</evidence>
<organism evidence="2 3">
    <name type="scientific">Lophium mytilinum</name>
    <dbReference type="NCBI Taxonomy" id="390894"/>
    <lineage>
        <taxon>Eukaryota</taxon>
        <taxon>Fungi</taxon>
        <taxon>Dikarya</taxon>
        <taxon>Ascomycota</taxon>
        <taxon>Pezizomycotina</taxon>
        <taxon>Dothideomycetes</taxon>
        <taxon>Pleosporomycetidae</taxon>
        <taxon>Mytilinidiales</taxon>
        <taxon>Mytilinidiaceae</taxon>
        <taxon>Lophium</taxon>
    </lineage>
</organism>